<evidence type="ECO:0000256" key="2">
    <source>
        <dbReference type="ARBA" id="ARBA00022741"/>
    </source>
</evidence>
<dbReference type="Gene3D" id="3.30.470.20">
    <property type="entry name" value="ATP-grasp fold, B domain"/>
    <property type="match status" value="1"/>
</dbReference>
<dbReference type="GO" id="GO:0016874">
    <property type="term" value="F:ligase activity"/>
    <property type="evidence" value="ECO:0007669"/>
    <property type="project" value="UniProtKB-KW"/>
</dbReference>
<evidence type="ECO:0000313" key="5">
    <source>
        <dbReference type="EMBL" id="SVD15924.1"/>
    </source>
</evidence>
<accession>A0A382T191</accession>
<keyword evidence="2" id="KW-0547">Nucleotide-binding</keyword>
<organism evidence="5">
    <name type="scientific">marine metagenome</name>
    <dbReference type="NCBI Taxonomy" id="408172"/>
    <lineage>
        <taxon>unclassified sequences</taxon>
        <taxon>metagenomes</taxon>
        <taxon>ecological metagenomes</taxon>
    </lineage>
</organism>
<evidence type="ECO:0000256" key="3">
    <source>
        <dbReference type="ARBA" id="ARBA00022840"/>
    </source>
</evidence>
<dbReference type="PANTHER" id="PTHR48095">
    <property type="entry name" value="PYRUVATE CARBOXYLASE SUBUNIT A"/>
    <property type="match status" value="1"/>
</dbReference>
<name>A0A382T191_9ZZZZ</name>
<proteinExistence type="predicted"/>
<dbReference type="InterPro" id="IPR011054">
    <property type="entry name" value="Rudment_hybrid_motif"/>
</dbReference>
<dbReference type="InterPro" id="IPR011764">
    <property type="entry name" value="Biotin_carboxylation_dom"/>
</dbReference>
<protein>
    <recommendedName>
        <fullName evidence="4">Biotin carboxylation domain-containing protein</fullName>
    </recommendedName>
</protein>
<dbReference type="AlphaFoldDB" id="A0A382T191"/>
<feature type="non-terminal residue" evidence="5">
    <location>
        <position position="1"/>
    </location>
</feature>
<dbReference type="GO" id="GO:0005524">
    <property type="term" value="F:ATP binding"/>
    <property type="evidence" value="ECO:0007669"/>
    <property type="project" value="UniProtKB-KW"/>
</dbReference>
<dbReference type="PANTHER" id="PTHR48095:SF2">
    <property type="entry name" value="BIOTIN CARBOXYLASE, CHLOROPLASTIC"/>
    <property type="match status" value="1"/>
</dbReference>
<dbReference type="SMART" id="SM00878">
    <property type="entry name" value="Biotin_carb_C"/>
    <property type="match status" value="1"/>
</dbReference>
<dbReference type="PROSITE" id="PS50979">
    <property type="entry name" value="BC"/>
    <property type="match status" value="1"/>
</dbReference>
<dbReference type="Pfam" id="PF02785">
    <property type="entry name" value="Biotin_carb_C"/>
    <property type="match status" value="1"/>
</dbReference>
<gene>
    <name evidence="5" type="ORF">METZ01_LOCUS368778</name>
</gene>
<dbReference type="EMBL" id="UINC01133154">
    <property type="protein sequence ID" value="SVD15924.1"/>
    <property type="molecule type" value="Genomic_DNA"/>
</dbReference>
<feature type="domain" description="Biotin carboxylation" evidence="4">
    <location>
        <begin position="1"/>
        <end position="55"/>
    </location>
</feature>
<dbReference type="InterPro" id="IPR051602">
    <property type="entry name" value="ACC_Biotin_Carboxylase"/>
</dbReference>
<reference evidence="5" key="1">
    <citation type="submission" date="2018-05" db="EMBL/GenBank/DDBJ databases">
        <authorList>
            <person name="Lanie J.A."/>
            <person name="Ng W.-L."/>
            <person name="Kazmierczak K.M."/>
            <person name="Andrzejewski T.M."/>
            <person name="Davidsen T.M."/>
            <person name="Wayne K.J."/>
            <person name="Tettelin H."/>
            <person name="Glass J.I."/>
            <person name="Rusch D."/>
            <person name="Podicherti R."/>
            <person name="Tsui H.-C.T."/>
            <person name="Winkler M.E."/>
        </authorList>
    </citation>
    <scope>NUCLEOTIDE SEQUENCE</scope>
</reference>
<keyword evidence="1" id="KW-0436">Ligase</keyword>
<evidence type="ECO:0000259" key="4">
    <source>
        <dbReference type="PROSITE" id="PS50979"/>
    </source>
</evidence>
<evidence type="ECO:0000256" key="1">
    <source>
        <dbReference type="ARBA" id="ARBA00022598"/>
    </source>
</evidence>
<dbReference type="InterPro" id="IPR005482">
    <property type="entry name" value="Biotin_COase_C"/>
</dbReference>
<keyword evidence="3" id="KW-0067">ATP-binding</keyword>
<dbReference type="SUPFAM" id="SSF51246">
    <property type="entry name" value="Rudiment single hybrid motif"/>
    <property type="match status" value="1"/>
</dbReference>
<sequence length="56" mass="6507">HANTRESAINRMRIALSEMVIEGIKTNKDLQIEIMQHDAFHRGETDINYLENRLGL</sequence>